<sequence>MASRSELPSLLLLASPPAPSSRASLNAAYRPSISAAIARVRNPDSPSKLVIAVASPFLDGYAPRTKALQSWSDVQSLQAGLYSLVAVLCAEHGVASDVGGGPGSVDVRIVLIDHDRAKRPDPSFTPSIEPNATVIVDLATFACAYHPWNHIIHSNSEAGYLLQSTFLKYAEGKQTILQSQLSVVEGGVSLTVPHTPSDIALQTPRQTKSYNVVCLGGTFDHLHLGHKLLLAAAALLLKVPLEVDAGQGGPTRCRYIIGVTGDALLQNKKFAEYVQSWDERALSVIDFLATILDLRREGWKGLDGAAARDRAVSKKEPGRIEAEFRGGAIRVECVEIQDPFGPTITDESVEALVVSGETRSGGQAVNDKRAAQGWKQLDVYEVDVLDATDVEGGKEATATEDFSAKISSTAIRQQRAAAAKLT</sequence>
<accession>A0A9P8V1K2</accession>
<organism evidence="1 2">
    <name type="scientific">Plectosphaerella plurivora</name>
    <dbReference type="NCBI Taxonomy" id="936078"/>
    <lineage>
        <taxon>Eukaryota</taxon>
        <taxon>Fungi</taxon>
        <taxon>Dikarya</taxon>
        <taxon>Ascomycota</taxon>
        <taxon>Pezizomycotina</taxon>
        <taxon>Sordariomycetes</taxon>
        <taxon>Hypocreomycetidae</taxon>
        <taxon>Glomerellales</taxon>
        <taxon>Plectosphaerellaceae</taxon>
        <taxon>Plectosphaerella</taxon>
    </lineage>
</organism>
<keyword evidence="2" id="KW-1185">Reference proteome</keyword>
<dbReference type="Gene3D" id="3.40.50.620">
    <property type="entry name" value="HUPs"/>
    <property type="match status" value="1"/>
</dbReference>
<gene>
    <name evidence="1" type="ORF">F5X68DRAFT_218251</name>
</gene>
<comment type="caution">
    <text evidence="1">The sequence shown here is derived from an EMBL/GenBank/DDBJ whole genome shotgun (WGS) entry which is preliminary data.</text>
</comment>
<protein>
    <recommendedName>
        <fullName evidence="3">Cytidyltransferase-like domain-containing protein</fullName>
    </recommendedName>
</protein>
<dbReference type="EMBL" id="JAGSXJ010000043">
    <property type="protein sequence ID" value="KAH6663280.1"/>
    <property type="molecule type" value="Genomic_DNA"/>
</dbReference>
<dbReference type="OrthoDB" id="330671at2759"/>
<dbReference type="SUPFAM" id="SSF52374">
    <property type="entry name" value="Nucleotidylyl transferase"/>
    <property type="match status" value="1"/>
</dbReference>
<dbReference type="PANTHER" id="PTHR10695:SF46">
    <property type="entry name" value="BIFUNCTIONAL COENZYME A SYNTHASE-RELATED"/>
    <property type="match status" value="1"/>
</dbReference>
<dbReference type="GO" id="GO:0004140">
    <property type="term" value="F:dephospho-CoA kinase activity"/>
    <property type="evidence" value="ECO:0007669"/>
    <property type="project" value="TreeGrafter"/>
</dbReference>
<dbReference type="GO" id="GO:0015937">
    <property type="term" value="P:coenzyme A biosynthetic process"/>
    <property type="evidence" value="ECO:0007669"/>
    <property type="project" value="TreeGrafter"/>
</dbReference>
<name>A0A9P8V1K2_9PEZI</name>
<dbReference type="Proteomes" id="UP000770015">
    <property type="component" value="Unassembled WGS sequence"/>
</dbReference>
<evidence type="ECO:0008006" key="3">
    <source>
        <dbReference type="Google" id="ProtNLM"/>
    </source>
</evidence>
<evidence type="ECO:0000313" key="2">
    <source>
        <dbReference type="Proteomes" id="UP000770015"/>
    </source>
</evidence>
<evidence type="ECO:0000313" key="1">
    <source>
        <dbReference type="EMBL" id="KAH6663280.1"/>
    </source>
</evidence>
<proteinExistence type="predicted"/>
<reference evidence="1" key="1">
    <citation type="journal article" date="2021" name="Nat. Commun.">
        <title>Genetic determinants of endophytism in the Arabidopsis root mycobiome.</title>
        <authorList>
            <person name="Mesny F."/>
            <person name="Miyauchi S."/>
            <person name="Thiergart T."/>
            <person name="Pickel B."/>
            <person name="Atanasova L."/>
            <person name="Karlsson M."/>
            <person name="Huettel B."/>
            <person name="Barry K.W."/>
            <person name="Haridas S."/>
            <person name="Chen C."/>
            <person name="Bauer D."/>
            <person name="Andreopoulos W."/>
            <person name="Pangilinan J."/>
            <person name="LaButti K."/>
            <person name="Riley R."/>
            <person name="Lipzen A."/>
            <person name="Clum A."/>
            <person name="Drula E."/>
            <person name="Henrissat B."/>
            <person name="Kohler A."/>
            <person name="Grigoriev I.V."/>
            <person name="Martin F.M."/>
            <person name="Hacquard S."/>
        </authorList>
    </citation>
    <scope>NUCLEOTIDE SEQUENCE</scope>
    <source>
        <strain evidence="1">MPI-SDFR-AT-0117</strain>
    </source>
</reference>
<dbReference type="InterPro" id="IPR014729">
    <property type="entry name" value="Rossmann-like_a/b/a_fold"/>
</dbReference>
<dbReference type="PANTHER" id="PTHR10695">
    <property type="entry name" value="DEPHOSPHO-COA KINASE-RELATED"/>
    <property type="match status" value="1"/>
</dbReference>
<dbReference type="AlphaFoldDB" id="A0A9P8V1K2"/>